<evidence type="ECO:0000313" key="5">
    <source>
        <dbReference type="EMBL" id="KAF9468934.1"/>
    </source>
</evidence>
<accession>A0A9P5YGN4</accession>
<dbReference type="Proteomes" id="UP000807353">
    <property type="component" value="Unassembled WGS sequence"/>
</dbReference>
<dbReference type="PRINTS" id="PR00420">
    <property type="entry name" value="RNGMNOXGNASE"/>
</dbReference>
<dbReference type="SUPFAM" id="SSF51905">
    <property type="entry name" value="FAD/NAD(P)-binding domain"/>
    <property type="match status" value="1"/>
</dbReference>
<dbReference type="AlphaFoldDB" id="A0A9P5YGN4"/>
<sequence length="523" mass="57835">MNSQSSTILVVGGGPSGSYAAAALTREGFQVTLLEAAKFPRYHIGESMLPSLMPFLTFIEADEKFRSHNFCIKRGAAVKFNQHKREGYTDFVGNDPNNGSWNVIRSEFDELLLRHAEDCGATVLEEHKVVEFGFEPADGDRLRPRTATYVDSSGDKNVISFDYLVDASGRNGIMSTKYLRNRRMNNSLHNVACWSYWHNGQKMYMPGTNRENAPWFESLTDESGWGWFIPLHNGTVSVGIVMDQNISNDKKAAGRAASTNGNHTLKEHYLEQLNLVPSLQKLLGDATLTGEPVKSASDYSYSADRYAGDHYRLVGDAAAFIDPFFSSGVHLALLGGLTAATSISASIRGHCPEEVAAKFHHIKVASAYTRFLVVVMSAYKQIRAQSIDVLSDVDEEDFDRAFNILRPVIQGTADVGKTLTEDELQKTMDFCKDIFSPTDPEMHDAVRARFGPELMSPTGDIQAKEALARAVDPTDTDTLLVLNRENARKPVNQLYKGPSNLQVEAVDGFVAHLERGRLGLVRP</sequence>
<keyword evidence="2" id="KW-0560">Oxidoreductase</keyword>
<reference evidence="5" key="1">
    <citation type="submission" date="2020-11" db="EMBL/GenBank/DDBJ databases">
        <authorList>
            <consortium name="DOE Joint Genome Institute"/>
            <person name="Ahrendt S."/>
            <person name="Riley R."/>
            <person name="Andreopoulos W."/>
            <person name="Labutti K."/>
            <person name="Pangilinan J."/>
            <person name="Ruiz-Duenas F.J."/>
            <person name="Barrasa J.M."/>
            <person name="Sanchez-Garcia M."/>
            <person name="Camarero S."/>
            <person name="Miyauchi S."/>
            <person name="Serrano A."/>
            <person name="Linde D."/>
            <person name="Babiker R."/>
            <person name="Drula E."/>
            <person name="Ayuso-Fernandez I."/>
            <person name="Pacheco R."/>
            <person name="Padilla G."/>
            <person name="Ferreira P."/>
            <person name="Barriuso J."/>
            <person name="Kellner H."/>
            <person name="Castanera R."/>
            <person name="Alfaro M."/>
            <person name="Ramirez L."/>
            <person name="Pisabarro A.G."/>
            <person name="Kuo A."/>
            <person name="Tritt A."/>
            <person name="Lipzen A."/>
            <person name="He G."/>
            <person name="Yan M."/>
            <person name="Ng V."/>
            <person name="Cullen D."/>
            <person name="Martin F."/>
            <person name="Rosso M.-N."/>
            <person name="Henrissat B."/>
            <person name="Hibbett D."/>
            <person name="Martinez A.T."/>
            <person name="Grigoriev I.V."/>
        </authorList>
    </citation>
    <scope>NUCLEOTIDE SEQUENCE</scope>
    <source>
        <strain evidence="5">CBS 247.69</strain>
    </source>
</reference>
<proteinExistence type="inferred from homology"/>
<dbReference type="Gene3D" id="3.50.50.60">
    <property type="entry name" value="FAD/NAD(P)-binding domain"/>
    <property type="match status" value="1"/>
</dbReference>
<gene>
    <name evidence="5" type="ORF">BDZ94DRAFT_1279445</name>
</gene>
<keyword evidence="3" id="KW-0503">Monooxygenase</keyword>
<evidence type="ECO:0000256" key="4">
    <source>
        <dbReference type="ARBA" id="ARBA00049364"/>
    </source>
</evidence>
<keyword evidence="6" id="KW-1185">Reference proteome</keyword>
<comment type="similarity">
    <text evidence="1">Belongs to the flavin-dependent halogenase family.</text>
</comment>
<dbReference type="InterPro" id="IPR050816">
    <property type="entry name" value="Flavin-dep_Halogenase_NPB"/>
</dbReference>
<name>A0A9P5YGN4_9AGAR</name>
<dbReference type="EMBL" id="MU150231">
    <property type="protein sequence ID" value="KAF9468934.1"/>
    <property type="molecule type" value="Genomic_DNA"/>
</dbReference>
<dbReference type="InterPro" id="IPR036188">
    <property type="entry name" value="FAD/NAD-bd_sf"/>
</dbReference>
<evidence type="ECO:0000256" key="3">
    <source>
        <dbReference type="ARBA" id="ARBA00023033"/>
    </source>
</evidence>
<dbReference type="PANTHER" id="PTHR43747">
    <property type="entry name" value="FAD-BINDING PROTEIN"/>
    <property type="match status" value="1"/>
</dbReference>
<evidence type="ECO:0000313" key="6">
    <source>
        <dbReference type="Proteomes" id="UP000807353"/>
    </source>
</evidence>
<evidence type="ECO:0000256" key="2">
    <source>
        <dbReference type="ARBA" id="ARBA00023002"/>
    </source>
</evidence>
<comment type="caution">
    <text evidence="5">The sequence shown here is derived from an EMBL/GenBank/DDBJ whole genome shotgun (WGS) entry which is preliminary data.</text>
</comment>
<protein>
    <recommendedName>
        <fullName evidence="7">Halogenase</fullName>
    </recommendedName>
</protein>
<dbReference type="PANTHER" id="PTHR43747:SF5">
    <property type="entry name" value="FAD-BINDING DOMAIN-CONTAINING PROTEIN"/>
    <property type="match status" value="1"/>
</dbReference>
<evidence type="ECO:0008006" key="7">
    <source>
        <dbReference type="Google" id="ProtNLM"/>
    </source>
</evidence>
<dbReference type="GO" id="GO:0004497">
    <property type="term" value="F:monooxygenase activity"/>
    <property type="evidence" value="ECO:0007669"/>
    <property type="project" value="UniProtKB-KW"/>
</dbReference>
<dbReference type="OrthoDB" id="3340390at2759"/>
<dbReference type="InterPro" id="IPR006905">
    <property type="entry name" value="Flavin_halogenase"/>
</dbReference>
<dbReference type="GO" id="GO:0044550">
    <property type="term" value="P:secondary metabolite biosynthetic process"/>
    <property type="evidence" value="ECO:0007669"/>
    <property type="project" value="UniProtKB-ARBA"/>
</dbReference>
<organism evidence="5 6">
    <name type="scientific">Collybia nuda</name>
    <dbReference type="NCBI Taxonomy" id="64659"/>
    <lineage>
        <taxon>Eukaryota</taxon>
        <taxon>Fungi</taxon>
        <taxon>Dikarya</taxon>
        <taxon>Basidiomycota</taxon>
        <taxon>Agaricomycotina</taxon>
        <taxon>Agaricomycetes</taxon>
        <taxon>Agaricomycetidae</taxon>
        <taxon>Agaricales</taxon>
        <taxon>Tricholomatineae</taxon>
        <taxon>Clitocybaceae</taxon>
        <taxon>Collybia</taxon>
    </lineage>
</organism>
<comment type="catalytic activity">
    <reaction evidence="4">
        <text>melleolide F + FADH2 + chloride + O2 = 6'-chloromelleolide F + FAD + 2 H2O + H(+)</text>
        <dbReference type="Rhea" id="RHEA:67160"/>
        <dbReference type="ChEBI" id="CHEBI:15377"/>
        <dbReference type="ChEBI" id="CHEBI:15378"/>
        <dbReference type="ChEBI" id="CHEBI:15379"/>
        <dbReference type="ChEBI" id="CHEBI:17996"/>
        <dbReference type="ChEBI" id="CHEBI:57692"/>
        <dbReference type="ChEBI" id="CHEBI:58307"/>
        <dbReference type="ChEBI" id="CHEBI:167712"/>
        <dbReference type="ChEBI" id="CHEBI:167713"/>
    </reaction>
    <physiologicalReaction direction="left-to-right" evidence="4">
        <dbReference type="Rhea" id="RHEA:67161"/>
    </physiologicalReaction>
</comment>
<dbReference type="GO" id="GO:0140907">
    <property type="term" value="F:flavin-dependent halogenase activity"/>
    <property type="evidence" value="ECO:0007669"/>
    <property type="project" value="UniProtKB-ARBA"/>
</dbReference>
<evidence type="ECO:0000256" key="1">
    <source>
        <dbReference type="ARBA" id="ARBA00005706"/>
    </source>
</evidence>
<dbReference type="Pfam" id="PF04820">
    <property type="entry name" value="Trp_halogenase"/>
    <property type="match status" value="2"/>
</dbReference>